<protein>
    <submittedName>
        <fullName evidence="2">Uncharacterized protein</fullName>
    </submittedName>
</protein>
<evidence type="ECO:0000313" key="2">
    <source>
        <dbReference type="EMBL" id="CAE8580973.1"/>
    </source>
</evidence>
<reference evidence="2" key="1">
    <citation type="submission" date="2021-02" db="EMBL/GenBank/DDBJ databases">
        <authorList>
            <person name="Dougan E. K."/>
            <person name="Rhodes N."/>
            <person name="Thang M."/>
            <person name="Chan C."/>
        </authorList>
    </citation>
    <scope>NUCLEOTIDE SEQUENCE</scope>
</reference>
<accession>A0A813D4B4</accession>
<feature type="region of interest" description="Disordered" evidence="1">
    <location>
        <begin position="39"/>
        <end position="59"/>
    </location>
</feature>
<feature type="region of interest" description="Disordered" evidence="1">
    <location>
        <begin position="71"/>
        <end position="98"/>
    </location>
</feature>
<sequence length="284" mass="30496">MGSPSYASQHIPFLPTFAPPSRRFPGIPEQSIARWRSCETLPDRGSPTSSARTPLSPTRALGTQVLKRVSSDTLRQAGPESAVPVLPPLDPSSAAGGRATAVDLWQQSRKPALLKENEGKLPFLALPQAHKVLGAGTSRPGKKSSEPPPTSVDRRPHFRDEENFGRQASGSSKASGGGCTASVDQPKRQRRQSFLKDAGEPVYTDDAKEAKQTLQSVALAKDYARVQEVLAQQVEGRAERGARHDRLVDRFWSAVFAPTPNPRSLLPEGLASQAVVVTEDPAAA</sequence>
<feature type="non-terminal residue" evidence="2">
    <location>
        <position position="284"/>
    </location>
</feature>
<evidence type="ECO:0000256" key="1">
    <source>
        <dbReference type="SAM" id="MobiDB-lite"/>
    </source>
</evidence>
<name>A0A813D4B4_POLGL</name>
<feature type="region of interest" description="Disordered" evidence="1">
    <location>
        <begin position="133"/>
        <end position="207"/>
    </location>
</feature>
<keyword evidence="3" id="KW-1185">Reference proteome</keyword>
<dbReference type="AlphaFoldDB" id="A0A813D4B4"/>
<feature type="compositionally biased region" description="Low complexity" evidence="1">
    <location>
        <begin position="165"/>
        <end position="174"/>
    </location>
</feature>
<feature type="region of interest" description="Disordered" evidence="1">
    <location>
        <begin position="1"/>
        <end position="26"/>
    </location>
</feature>
<feature type="compositionally biased region" description="Polar residues" evidence="1">
    <location>
        <begin position="46"/>
        <end position="56"/>
    </location>
</feature>
<comment type="caution">
    <text evidence="2">The sequence shown here is derived from an EMBL/GenBank/DDBJ whole genome shotgun (WGS) entry which is preliminary data.</text>
</comment>
<evidence type="ECO:0000313" key="3">
    <source>
        <dbReference type="Proteomes" id="UP000654075"/>
    </source>
</evidence>
<proteinExistence type="predicted"/>
<dbReference type="Proteomes" id="UP000654075">
    <property type="component" value="Unassembled WGS sequence"/>
</dbReference>
<dbReference type="EMBL" id="CAJNNV010000002">
    <property type="protein sequence ID" value="CAE8580973.1"/>
    <property type="molecule type" value="Genomic_DNA"/>
</dbReference>
<feature type="compositionally biased region" description="Basic and acidic residues" evidence="1">
    <location>
        <begin position="152"/>
        <end position="164"/>
    </location>
</feature>
<gene>
    <name evidence="2" type="ORF">PGLA1383_LOCUS7</name>
</gene>
<organism evidence="2 3">
    <name type="scientific">Polarella glacialis</name>
    <name type="common">Dinoflagellate</name>
    <dbReference type="NCBI Taxonomy" id="89957"/>
    <lineage>
        <taxon>Eukaryota</taxon>
        <taxon>Sar</taxon>
        <taxon>Alveolata</taxon>
        <taxon>Dinophyceae</taxon>
        <taxon>Suessiales</taxon>
        <taxon>Suessiaceae</taxon>
        <taxon>Polarella</taxon>
    </lineage>
</organism>